<dbReference type="GO" id="GO:0006508">
    <property type="term" value="P:proteolysis"/>
    <property type="evidence" value="ECO:0007669"/>
    <property type="project" value="InterPro"/>
</dbReference>
<dbReference type="InterPro" id="IPR001995">
    <property type="entry name" value="Peptidase_A2_cat"/>
</dbReference>
<evidence type="ECO:0000313" key="7">
    <source>
        <dbReference type="EMBL" id="CEG03470.1"/>
    </source>
</evidence>
<dbReference type="Gene3D" id="1.10.510.10">
    <property type="entry name" value="Transferase(Phosphotransferase) domain 1"/>
    <property type="match status" value="1"/>
</dbReference>
<keyword evidence="2 3" id="KW-0040">ANK repeat</keyword>
<dbReference type="Gene3D" id="1.25.40.20">
    <property type="entry name" value="Ankyrin repeat-containing domain"/>
    <property type="match status" value="3"/>
</dbReference>
<dbReference type="EMBL" id="CBMG010000985">
    <property type="protein sequence ID" value="CEG03470.1"/>
    <property type="molecule type" value="Genomic_DNA"/>
</dbReference>
<feature type="domain" description="Protein kinase" evidence="5">
    <location>
        <begin position="65"/>
        <end position="358"/>
    </location>
</feature>
<organism evidence="7">
    <name type="scientific">Fusarium acuminatum CS5907</name>
    <dbReference type="NCBI Taxonomy" id="1318461"/>
    <lineage>
        <taxon>Eukaryota</taxon>
        <taxon>Fungi</taxon>
        <taxon>Dikarya</taxon>
        <taxon>Ascomycota</taxon>
        <taxon>Pezizomycotina</taxon>
        <taxon>Sordariomycetes</taxon>
        <taxon>Hypocreomycetidae</taxon>
        <taxon>Hypocreales</taxon>
        <taxon>Nectriaceae</taxon>
        <taxon>Fusarium</taxon>
        <taxon>Fusarium tricinctum species complex</taxon>
    </lineage>
</organism>
<dbReference type="Pfam" id="PF12796">
    <property type="entry name" value="Ank_2"/>
    <property type="match status" value="1"/>
</dbReference>
<dbReference type="PROSITE" id="PS50297">
    <property type="entry name" value="ANK_REP_REGION"/>
    <property type="match status" value="4"/>
</dbReference>
<feature type="repeat" description="ANK" evidence="3">
    <location>
        <begin position="1037"/>
        <end position="1070"/>
    </location>
</feature>
<feature type="repeat" description="ANK" evidence="3">
    <location>
        <begin position="832"/>
        <end position="864"/>
    </location>
</feature>
<feature type="repeat" description="ANK" evidence="3">
    <location>
        <begin position="1004"/>
        <end position="1036"/>
    </location>
</feature>
<dbReference type="GO" id="GO:0004672">
    <property type="term" value="F:protein kinase activity"/>
    <property type="evidence" value="ECO:0007669"/>
    <property type="project" value="InterPro"/>
</dbReference>
<sequence>MEFSSAFTFRRGSPQQENNSNNYAPLAPKSTGTNCPHFAGFMAVCFAEGHNERGFHPVITSTTPNFQDISLGGGSFDVRKVEASSFPSGLSDSILKNRKYLAVKHPRVQDDNMVSFGDIALELQILRHPPIQQHENIVNLLAVMYHDTGNEEGIRVVPALVLEYAEHGSLKAFQEAGYARSLEERLNIALDTARGLEALHGSGIVHGDIKPSNLLIFKHPTRNFIVKLSDFGFAIPMQGGQLIGCTEMYSAPETDGGQLRSQYLLQQDVYSFGLTLWTILSDGIPFFSSFPDGERLENVNKMKKSNILSSIAAMNILHRLRNEIYPIMALIKVIFTSLQLSPSKRFSRMSKIINHLEITQSIVRSRNGHDTPYAEGLRNTFYTFQKVVSEAKLPVSDGERGLRVLLNGIATHTLAYLSKSLFGAQGPVMSVDPQQLCSLMAQFLPKAHQQFYSLFDRVEMPMMNALEMVSSERIHKVILELSSGMDSPNEDDRLRSFSATNACQVILDCVGFLPEPVNNTFTAGPITRSASTPLHLFHDEEFIPNITKSSNILKKAPKLVRIALAESLKNIFTASTSQTEKAHASLNLAYAYADDIGLEYDLKLVAHHVLQAAHLGLEKARTLYISVFSQVSELEAPDEETMRTWVLESAHARSPTALRKLKDSWPSDWQQVTQKAQQEELTRIGISADVVEELTSMLQSLSLADIDTSRVRNLFLWSVVTDNPEVTVSCLNQSPELAGIALQHGETPLLVAARLGHKRVLETILEHPNCGNVADAADERGITAFHWLCSFADEDHESVSSLLFNKGADLNSPACAIALTHYGIEVLSDSLLTYTPLHWAVVQDQLSAVDTLIKLGADLNFCMEVAEGETSNRTPLELACALWYSSIVSRLLQEPSLRLAADALKPMVNGKDVMYRPLFHVIGGGPRWQPLCYLGVEFEAEARKTMKALIDSGASTDAVLQVGDVKMPAVFATAYHQCSADLMVSGLELGFADQIDATFGGISSGGNALFLAITHGDRAMFKALIDAGADVTVVDKVGLNPLHRAAKETDDVYFVGALLEKGLPVDPPNQEVISAFSVAVWAGNLTIAKYLYDQGADIDRVPTTIKTNIMGEMLFRHTRNALRRIKFLLSLPDRDGSDGFMIRVDEETRYSLLHLAIPCISEFAQDKEITGIIIAEILRRYHSQEQLDNKEGPYQTTALAMAAEGGNYFVARRLLEYGANPNIPDQLGRTALDLVHTRYCFPEKFVAAANVDCKDDLAVAKILKAVNENTSELMGLLSSYKAEIRTWKPPPWLEEDPGHRSLEWVLECLREDYGDS</sequence>
<dbReference type="InterPro" id="IPR008271">
    <property type="entry name" value="Ser/Thr_kinase_AS"/>
</dbReference>
<dbReference type="PANTHER" id="PTHR24198:SF165">
    <property type="entry name" value="ANKYRIN REPEAT-CONTAINING PROTEIN-RELATED"/>
    <property type="match status" value="1"/>
</dbReference>
<accession>A0A096PEG5</accession>
<dbReference type="SUPFAM" id="SSF56112">
    <property type="entry name" value="Protein kinase-like (PK-like)"/>
    <property type="match status" value="1"/>
</dbReference>
<evidence type="ECO:0000256" key="4">
    <source>
        <dbReference type="SAM" id="MobiDB-lite"/>
    </source>
</evidence>
<name>A0A096PEG5_9HYPO</name>
<protein>
    <submittedName>
        <fullName evidence="7">WGS project CBMG000000000 data, contig CS5907-c000987</fullName>
    </submittedName>
</protein>
<dbReference type="PROSITE" id="PS50088">
    <property type="entry name" value="ANK_REPEAT"/>
    <property type="match status" value="5"/>
</dbReference>
<reference evidence="7" key="1">
    <citation type="submission" date="2013-05" db="EMBL/GenBank/DDBJ databases">
        <title>Draft genome sequences of six wheat associated Fusarium spp. isolates.</title>
        <authorList>
            <person name="Moolhuijzen P.M."/>
            <person name="Manners J.M."/>
            <person name="Wilcox S."/>
            <person name="Bellgard M.I."/>
            <person name="Gardiner D.M."/>
        </authorList>
    </citation>
    <scope>NUCLEOTIDE SEQUENCE</scope>
    <source>
        <strain evidence="7">CS5907</strain>
        <strain evidence="7">CS5907</strain>
    </source>
</reference>
<dbReference type="InterPro" id="IPR036770">
    <property type="entry name" value="Ankyrin_rpt-contain_sf"/>
</dbReference>
<dbReference type="InterPro" id="IPR002110">
    <property type="entry name" value="Ankyrin_rpt"/>
</dbReference>
<feature type="repeat" description="ANK" evidence="3">
    <location>
        <begin position="744"/>
        <end position="776"/>
    </location>
</feature>
<evidence type="ECO:0000256" key="3">
    <source>
        <dbReference type="PROSITE-ProRule" id="PRU00023"/>
    </source>
</evidence>
<dbReference type="PANTHER" id="PTHR24198">
    <property type="entry name" value="ANKYRIN REPEAT AND PROTEIN KINASE DOMAIN-CONTAINING PROTEIN"/>
    <property type="match status" value="1"/>
</dbReference>
<dbReference type="GO" id="GO:0005524">
    <property type="term" value="F:ATP binding"/>
    <property type="evidence" value="ECO:0007669"/>
    <property type="project" value="InterPro"/>
</dbReference>
<dbReference type="PROSITE" id="PS50175">
    <property type="entry name" value="ASP_PROT_RETROV"/>
    <property type="match status" value="1"/>
</dbReference>
<evidence type="ECO:0000259" key="6">
    <source>
        <dbReference type="PROSITE" id="PS50175"/>
    </source>
</evidence>
<dbReference type="PROSITE" id="PS00108">
    <property type="entry name" value="PROTEIN_KINASE_ST"/>
    <property type="match status" value="1"/>
</dbReference>
<dbReference type="Pfam" id="PF00023">
    <property type="entry name" value="Ank"/>
    <property type="match status" value="2"/>
</dbReference>
<gene>
    <name evidence="7" type="ORF">BN851_0054650</name>
</gene>
<dbReference type="InterPro" id="IPR000719">
    <property type="entry name" value="Prot_kinase_dom"/>
</dbReference>
<evidence type="ECO:0000259" key="5">
    <source>
        <dbReference type="PROSITE" id="PS50011"/>
    </source>
</evidence>
<dbReference type="SMART" id="SM00248">
    <property type="entry name" value="ANK"/>
    <property type="match status" value="7"/>
</dbReference>
<dbReference type="GO" id="GO:0004190">
    <property type="term" value="F:aspartic-type endopeptidase activity"/>
    <property type="evidence" value="ECO:0007669"/>
    <property type="project" value="InterPro"/>
</dbReference>
<dbReference type="Pfam" id="PF00069">
    <property type="entry name" value="Pkinase"/>
    <property type="match status" value="1"/>
</dbReference>
<dbReference type="PROSITE" id="PS50011">
    <property type="entry name" value="PROTEIN_KINASE_DOM"/>
    <property type="match status" value="1"/>
</dbReference>
<dbReference type="InterPro" id="IPR011009">
    <property type="entry name" value="Kinase-like_dom_sf"/>
</dbReference>
<feature type="region of interest" description="Disordered" evidence="4">
    <location>
        <begin position="1"/>
        <end position="25"/>
    </location>
</feature>
<dbReference type="SUPFAM" id="SSF48403">
    <property type="entry name" value="Ankyrin repeat"/>
    <property type="match status" value="1"/>
</dbReference>
<feature type="domain" description="Peptidase A2" evidence="6">
    <location>
        <begin position="1021"/>
        <end position="1034"/>
    </location>
</feature>
<keyword evidence="1" id="KW-0677">Repeat</keyword>
<proteinExistence type="predicted"/>
<comment type="caution">
    <text evidence="7">The sequence shown here is derived from an EMBL/GenBank/DDBJ whole genome shotgun (WGS) entry which is preliminary data.</text>
</comment>
<evidence type="ECO:0000256" key="1">
    <source>
        <dbReference type="ARBA" id="ARBA00022737"/>
    </source>
</evidence>
<evidence type="ECO:0000256" key="2">
    <source>
        <dbReference type="ARBA" id="ARBA00023043"/>
    </source>
</evidence>
<feature type="repeat" description="ANK" evidence="3">
    <location>
        <begin position="1194"/>
        <end position="1226"/>
    </location>
</feature>
<feature type="compositionally biased region" description="Polar residues" evidence="4">
    <location>
        <begin position="13"/>
        <end position="23"/>
    </location>
</feature>
<dbReference type="SMART" id="SM00220">
    <property type="entry name" value="S_TKc"/>
    <property type="match status" value="1"/>
</dbReference>